<feature type="transmembrane region" description="Helical" evidence="1">
    <location>
        <begin position="178"/>
        <end position="199"/>
    </location>
</feature>
<organism evidence="2 3">
    <name type="scientific">Glycomyces harbinensis</name>
    <dbReference type="NCBI Taxonomy" id="58114"/>
    <lineage>
        <taxon>Bacteria</taxon>
        <taxon>Bacillati</taxon>
        <taxon>Actinomycetota</taxon>
        <taxon>Actinomycetes</taxon>
        <taxon>Glycomycetales</taxon>
        <taxon>Glycomycetaceae</taxon>
        <taxon>Glycomyces</taxon>
    </lineage>
</organism>
<evidence type="ECO:0000313" key="3">
    <source>
        <dbReference type="Proteomes" id="UP000198949"/>
    </source>
</evidence>
<feature type="transmembrane region" description="Helical" evidence="1">
    <location>
        <begin position="103"/>
        <end position="125"/>
    </location>
</feature>
<name>A0A1G6XIK7_9ACTN</name>
<keyword evidence="1" id="KW-1133">Transmembrane helix</keyword>
<feature type="transmembrane region" description="Helical" evidence="1">
    <location>
        <begin position="233"/>
        <end position="254"/>
    </location>
</feature>
<keyword evidence="1" id="KW-0812">Transmembrane</keyword>
<feature type="transmembrane region" description="Helical" evidence="1">
    <location>
        <begin position="137"/>
        <end position="158"/>
    </location>
</feature>
<keyword evidence="3" id="KW-1185">Reference proteome</keyword>
<protein>
    <submittedName>
        <fullName evidence="2">Uncharacterized protein</fullName>
    </submittedName>
</protein>
<evidence type="ECO:0000256" key="1">
    <source>
        <dbReference type="SAM" id="Phobius"/>
    </source>
</evidence>
<keyword evidence="1" id="KW-0472">Membrane</keyword>
<dbReference type="Proteomes" id="UP000198949">
    <property type="component" value="Unassembled WGS sequence"/>
</dbReference>
<dbReference type="AlphaFoldDB" id="A0A1G6XIK7"/>
<feature type="transmembrane region" description="Helical" evidence="1">
    <location>
        <begin position="72"/>
        <end position="91"/>
    </location>
</feature>
<dbReference type="RefSeq" id="WP_091035432.1">
    <property type="nucleotide sequence ID" value="NZ_FNAD01000007.1"/>
</dbReference>
<gene>
    <name evidence="2" type="ORF">SAMN05216270_107151</name>
</gene>
<feature type="transmembrane region" description="Helical" evidence="1">
    <location>
        <begin position="266"/>
        <end position="289"/>
    </location>
</feature>
<evidence type="ECO:0000313" key="2">
    <source>
        <dbReference type="EMBL" id="SDD77036.1"/>
    </source>
</evidence>
<accession>A0A1G6XIK7</accession>
<reference evidence="3" key="1">
    <citation type="submission" date="2016-10" db="EMBL/GenBank/DDBJ databases">
        <authorList>
            <person name="Varghese N."/>
            <person name="Submissions S."/>
        </authorList>
    </citation>
    <scope>NUCLEOTIDE SEQUENCE [LARGE SCALE GENOMIC DNA]</scope>
    <source>
        <strain evidence="3">CGMCC 4.3516</strain>
    </source>
</reference>
<dbReference type="OrthoDB" id="5198165at2"/>
<dbReference type="EMBL" id="FNAD01000007">
    <property type="protein sequence ID" value="SDD77036.1"/>
    <property type="molecule type" value="Genomic_DNA"/>
</dbReference>
<sequence>MENEHLQPLAQVANLGPPAQMFGSLASVLAGFAFTALIIYLERQDTGTRGQDPDASLVKYAHIGPASIVKTLFYAMCALTVCAFLYARLAGESVTSGRVLLGMSVYGMVLGAAVLSLFYALNLVMVTHPATRSSAEATRWVVAAAGPAVVVGMLADLLDSAWTAGCGGACPQWMSPRAWSFGLLLVFALGGLLLTVPALQRAERIRRPIRWLQRRAVVQAAADLLLPRPHFPALITLVLASMIGMASLWARGVADPSSGGLDPRTWVHLVLILTAAVMAVFAFATGSVLDPAPTMPLEGKGLDGHGLEFSKVAGQPRIRVMAVEARQMLGTVVGLEPGGSKFRTWNAGSAHWIEKNVVSPAIAEDDSVDPAQVRAAFKEQVCEDAKLRWSEHEARRPPRLAPDR</sequence>
<proteinExistence type="predicted"/>
<feature type="transmembrane region" description="Helical" evidence="1">
    <location>
        <begin position="20"/>
        <end position="41"/>
    </location>
</feature>